<evidence type="ECO:0000313" key="2">
    <source>
        <dbReference type="EMBL" id="PGH08595.1"/>
    </source>
</evidence>
<name>A0A2B7XI39_9EURO</name>
<accession>A0A2B7XI39</accession>
<protein>
    <submittedName>
        <fullName evidence="2">Uncharacterized protein</fullName>
    </submittedName>
</protein>
<organism evidence="2 3">
    <name type="scientific">Blastomyces parvus</name>
    <dbReference type="NCBI Taxonomy" id="2060905"/>
    <lineage>
        <taxon>Eukaryota</taxon>
        <taxon>Fungi</taxon>
        <taxon>Dikarya</taxon>
        <taxon>Ascomycota</taxon>
        <taxon>Pezizomycotina</taxon>
        <taxon>Eurotiomycetes</taxon>
        <taxon>Eurotiomycetidae</taxon>
        <taxon>Onygenales</taxon>
        <taxon>Ajellomycetaceae</taxon>
        <taxon>Blastomyces</taxon>
    </lineage>
</organism>
<reference evidence="2 3" key="1">
    <citation type="submission" date="2017-10" db="EMBL/GenBank/DDBJ databases">
        <title>Comparative genomics in systemic dimorphic fungi from Ajellomycetaceae.</title>
        <authorList>
            <person name="Munoz J.F."/>
            <person name="Mcewen J.G."/>
            <person name="Clay O.K."/>
            <person name="Cuomo C.A."/>
        </authorList>
    </citation>
    <scope>NUCLEOTIDE SEQUENCE [LARGE SCALE GENOMIC DNA]</scope>
    <source>
        <strain evidence="2 3">UAMH130</strain>
    </source>
</reference>
<dbReference type="Proteomes" id="UP000224080">
    <property type="component" value="Unassembled WGS sequence"/>
</dbReference>
<evidence type="ECO:0000256" key="1">
    <source>
        <dbReference type="SAM" id="MobiDB-lite"/>
    </source>
</evidence>
<dbReference type="EMBL" id="PDNC01000008">
    <property type="protein sequence ID" value="PGH08595.1"/>
    <property type="molecule type" value="Genomic_DNA"/>
</dbReference>
<feature type="compositionally biased region" description="Basic and acidic residues" evidence="1">
    <location>
        <begin position="1"/>
        <end position="10"/>
    </location>
</feature>
<sequence>MLCTEAERRYGQQWKKTHRKRMKEEEEAPADINMTTARLPNPLPALGAKPRSSFPALARAPLLPRIAYLSPIGDSGQSWSALASEWAFAAGGFSPGQTQAPGPQDIPADKIKFAHLSFPARHAVCRPCQLALEPAGCAALRLLSIDKRKIFRETKRR</sequence>
<dbReference type="AlphaFoldDB" id="A0A2B7XI39"/>
<feature type="region of interest" description="Disordered" evidence="1">
    <location>
        <begin position="1"/>
        <end position="28"/>
    </location>
</feature>
<gene>
    <name evidence="2" type="ORF">GX51_01114</name>
</gene>
<evidence type="ECO:0000313" key="3">
    <source>
        <dbReference type="Proteomes" id="UP000224080"/>
    </source>
</evidence>
<comment type="caution">
    <text evidence="2">The sequence shown here is derived from an EMBL/GenBank/DDBJ whole genome shotgun (WGS) entry which is preliminary data.</text>
</comment>
<proteinExistence type="predicted"/>
<keyword evidence="3" id="KW-1185">Reference proteome</keyword>